<dbReference type="OrthoDB" id="5580488at2759"/>
<dbReference type="InterPro" id="IPR001680">
    <property type="entry name" value="WD40_rpt"/>
</dbReference>
<keyword evidence="1 4" id="KW-0853">WD repeat</keyword>
<dbReference type="PANTHER" id="PTHR19872:SF9">
    <property type="entry name" value="UBIQUITIN-BINDING SDF UBIQUITIN LIGASE COMPLEX SUBUNIT"/>
    <property type="match status" value="1"/>
</dbReference>
<dbReference type="PROSITE" id="PS50082">
    <property type="entry name" value="WD_REPEATS_2"/>
    <property type="match status" value="6"/>
</dbReference>
<dbReference type="GO" id="GO:0031146">
    <property type="term" value="P:SCF-dependent proteasomal ubiquitin-dependent protein catabolic process"/>
    <property type="evidence" value="ECO:0007669"/>
    <property type="project" value="UniProtKB-ARBA"/>
</dbReference>
<dbReference type="CDD" id="cd00200">
    <property type="entry name" value="WD40"/>
    <property type="match status" value="1"/>
</dbReference>
<evidence type="ECO:0000256" key="5">
    <source>
        <dbReference type="SAM" id="MobiDB-lite"/>
    </source>
</evidence>
<dbReference type="SUPFAM" id="SSF81383">
    <property type="entry name" value="F-box domain"/>
    <property type="match status" value="1"/>
</dbReference>
<sequence>MGENIDYDLEEPLTSTARPLNDSVITVRIIKSFPYRNVRNHVFQHVDLANTTPKQFFDQIMQTIKTEGSMRPYRNVDYDTMKIYTHAHATKTMNLVINMEHDEDWVLDLSPENNKKLADYGIENETERSCLTENSVSNSNPTNIGSLLSENGNNINHETEPQDEITNLNSTTFSNKNTELNINKQSVPRSLSIETNTSLHNNKSTTTENKITATDFHSNTYTDNNNANSNNANNQTSNYKNKNEHEHKKTYSTKQKQVLNEGSSLNTFDLDTKYCYRHNPRIRCNKMADQKQLTEIQKKLVTFPLKDQQTITNVWSSFANSSSQQRALILQGLISQCCFPQLSVISHEISYLLKIDFLEMLPSELALKILCYLDCQSLCNAAQVSTKWKQLADDDRVWRYMCEQHIDRKCPQCGWGLPLMAVKKLQENASKKRRFSEVEPDDNENISISSSTIPQPLWKCEASTSKRLMRKKRPWKAVYSERYTVERHWRKGFYSLKKFEGHKDGVLCCQYDNNKLLMTGSYDTTIKIWNTDTGELIRTLRGHTMGVKSLIFDDQKLITGGLDSTIKVWNWRTGECISSYTGHREGVITVDFLDKVIVSGSADKTIKVWHVDTRTCYTLRGHSDWVTCVKIHAKSRTLFSTSDDSTIRLWDLETNKCITTYGGVENGGHTAQVQCVIPFTYTDDLVTDASINNENSNSNSNSNTTARNSESAIVDTDNEDENDGTEENEDNNDTELDKFVKVRKNLPTHLLTASLDNTIKLWDVKTGKCIRTQFGHIEGVWSIAADTFRIVSGAHDKSIKIWDLQNGQCMHTLVNSSSVTCVGLGDSRVVCGLENGDVKMYCFDCNDNL</sequence>
<dbReference type="InterPro" id="IPR019775">
    <property type="entry name" value="WD40_repeat_CS"/>
</dbReference>
<feature type="repeat" description="WD" evidence="4">
    <location>
        <begin position="773"/>
        <end position="812"/>
    </location>
</feature>
<feature type="repeat" description="WD" evidence="4">
    <location>
        <begin position="619"/>
        <end position="660"/>
    </location>
</feature>
<dbReference type="InterPro" id="IPR001810">
    <property type="entry name" value="F-box_dom"/>
</dbReference>
<dbReference type="PROSITE" id="PS00678">
    <property type="entry name" value="WD_REPEATS_1"/>
    <property type="match status" value="4"/>
</dbReference>
<feature type="repeat" description="WD" evidence="4">
    <location>
        <begin position="750"/>
        <end position="772"/>
    </location>
</feature>
<dbReference type="CDD" id="cd22147">
    <property type="entry name" value="F-box_SpPof1-like"/>
    <property type="match status" value="1"/>
</dbReference>
<protein>
    <recommendedName>
        <fullName evidence="6">F-box domain-containing protein</fullName>
    </recommendedName>
</protein>
<evidence type="ECO:0000313" key="8">
    <source>
        <dbReference type="Proteomes" id="UP000697127"/>
    </source>
</evidence>
<dbReference type="Gene3D" id="2.130.10.10">
    <property type="entry name" value="YVTN repeat-like/Quinoprotein amine dehydrogenase"/>
    <property type="match status" value="3"/>
</dbReference>
<dbReference type="PANTHER" id="PTHR19872">
    <property type="entry name" value="UBIQUITIN LIGASE SPECIFICITY FACTOR/HREP PROTEIN"/>
    <property type="match status" value="1"/>
</dbReference>
<dbReference type="InterPro" id="IPR036322">
    <property type="entry name" value="WD40_repeat_dom_sf"/>
</dbReference>
<dbReference type="Pfam" id="PF12937">
    <property type="entry name" value="F-box-like"/>
    <property type="match status" value="1"/>
</dbReference>
<feature type="domain" description="F-box" evidence="6">
    <location>
        <begin position="355"/>
        <end position="401"/>
    </location>
</feature>
<dbReference type="GO" id="GO:0019005">
    <property type="term" value="C:SCF ubiquitin ligase complex"/>
    <property type="evidence" value="ECO:0007669"/>
    <property type="project" value="UniProtKB-ARBA"/>
</dbReference>
<dbReference type="SMART" id="SM00320">
    <property type="entry name" value="WD40"/>
    <property type="match status" value="7"/>
</dbReference>
<dbReference type="FunFam" id="1.20.1280.50:FF:000016">
    <property type="entry name" value="E3 ubiquitin ligase complex SCF subunit sconB"/>
    <property type="match status" value="1"/>
</dbReference>
<dbReference type="FunFam" id="2.130.10.10:FF:000987">
    <property type="entry name" value="Unplaced genomic scaffold supercont1.16, whole genome shotgun sequence"/>
    <property type="match status" value="1"/>
</dbReference>
<dbReference type="Proteomes" id="UP000697127">
    <property type="component" value="Unassembled WGS sequence"/>
</dbReference>
<evidence type="ECO:0000256" key="4">
    <source>
        <dbReference type="PROSITE-ProRule" id="PRU00221"/>
    </source>
</evidence>
<dbReference type="PRINTS" id="PR00320">
    <property type="entry name" value="GPROTEINBRPT"/>
</dbReference>
<dbReference type="InterPro" id="IPR015943">
    <property type="entry name" value="WD40/YVTN_repeat-like_dom_sf"/>
</dbReference>
<feature type="region of interest" description="Disordered" evidence="5">
    <location>
        <begin position="690"/>
        <end position="736"/>
    </location>
</feature>
<dbReference type="PROSITE" id="PS50294">
    <property type="entry name" value="WD_REPEATS_REGION"/>
    <property type="match status" value="4"/>
</dbReference>
<evidence type="ECO:0000313" key="7">
    <source>
        <dbReference type="EMBL" id="KAG0688142.1"/>
    </source>
</evidence>
<keyword evidence="3" id="KW-0833">Ubl conjugation pathway</keyword>
<dbReference type="InterPro" id="IPR036047">
    <property type="entry name" value="F-box-like_dom_sf"/>
</dbReference>
<evidence type="ECO:0000256" key="3">
    <source>
        <dbReference type="ARBA" id="ARBA00022786"/>
    </source>
</evidence>
<evidence type="ECO:0000256" key="2">
    <source>
        <dbReference type="ARBA" id="ARBA00022737"/>
    </source>
</evidence>
<proteinExistence type="predicted"/>
<dbReference type="PROSITE" id="PS50181">
    <property type="entry name" value="FBOX"/>
    <property type="match status" value="1"/>
</dbReference>
<dbReference type="Pfam" id="PF10209">
    <property type="entry name" value="DUF2340"/>
    <property type="match status" value="1"/>
</dbReference>
<organism evidence="7 8">
    <name type="scientific">Pichia californica</name>
    <dbReference type="NCBI Taxonomy" id="460514"/>
    <lineage>
        <taxon>Eukaryota</taxon>
        <taxon>Fungi</taxon>
        <taxon>Dikarya</taxon>
        <taxon>Ascomycota</taxon>
        <taxon>Saccharomycotina</taxon>
        <taxon>Pichiomycetes</taxon>
        <taxon>Pichiales</taxon>
        <taxon>Pichiaceae</taxon>
        <taxon>Pichia</taxon>
    </lineage>
</organism>
<feature type="region of interest" description="Disordered" evidence="5">
    <location>
        <begin position="219"/>
        <end position="253"/>
    </location>
</feature>
<dbReference type="InterPro" id="IPR020472">
    <property type="entry name" value="WD40_PAC1"/>
</dbReference>
<feature type="repeat" description="WD" evidence="4">
    <location>
        <begin position="499"/>
        <end position="539"/>
    </location>
</feature>
<reference evidence="7" key="1">
    <citation type="submission" date="2020-11" db="EMBL/GenBank/DDBJ databases">
        <title>Kefir isolates.</title>
        <authorList>
            <person name="Marcisauskas S."/>
            <person name="Kim Y."/>
            <person name="Blasche S."/>
        </authorList>
    </citation>
    <scope>NUCLEOTIDE SEQUENCE</scope>
    <source>
        <strain evidence="7">Olga-1</strain>
    </source>
</reference>
<name>A0A9P7BDI4_9ASCO</name>
<evidence type="ECO:0000259" key="6">
    <source>
        <dbReference type="PROSITE" id="PS50181"/>
    </source>
</evidence>
<feature type="compositionally biased region" description="Low complexity" evidence="5">
    <location>
        <begin position="219"/>
        <end position="240"/>
    </location>
</feature>
<feature type="compositionally biased region" description="Acidic residues" evidence="5">
    <location>
        <begin position="716"/>
        <end position="734"/>
    </location>
</feature>
<dbReference type="SMART" id="SM00256">
    <property type="entry name" value="FBOX"/>
    <property type="match status" value="1"/>
</dbReference>
<keyword evidence="8" id="KW-1185">Reference proteome</keyword>
<dbReference type="GO" id="GO:1990756">
    <property type="term" value="F:ubiquitin-like ligase-substrate adaptor activity"/>
    <property type="evidence" value="ECO:0007669"/>
    <property type="project" value="UniProtKB-ARBA"/>
</dbReference>
<evidence type="ECO:0000256" key="1">
    <source>
        <dbReference type="ARBA" id="ARBA00022574"/>
    </source>
</evidence>
<dbReference type="Pfam" id="PF00400">
    <property type="entry name" value="WD40"/>
    <property type="match status" value="6"/>
</dbReference>
<gene>
    <name evidence="7" type="ORF">C6P40_001345</name>
</gene>
<dbReference type="SUPFAM" id="SSF50978">
    <property type="entry name" value="WD40 repeat-like"/>
    <property type="match status" value="1"/>
</dbReference>
<feature type="compositionally biased region" description="Low complexity" evidence="5">
    <location>
        <begin position="692"/>
        <end position="712"/>
    </location>
</feature>
<dbReference type="FunFam" id="2.130.10.10:FF:000715">
    <property type="entry name" value="F-box protein MET30"/>
    <property type="match status" value="1"/>
</dbReference>
<accession>A0A9P7BDI4</accession>
<dbReference type="AlphaFoldDB" id="A0A9P7BDI4"/>
<dbReference type="InterPro" id="IPR018794">
    <property type="entry name" value="UPF0538"/>
</dbReference>
<keyword evidence="2" id="KW-0677">Repeat</keyword>
<dbReference type="InterPro" id="IPR051075">
    <property type="entry name" value="SCF_subunit_WD-repeat"/>
</dbReference>
<feature type="repeat" description="WD" evidence="4">
    <location>
        <begin position="580"/>
        <end position="619"/>
    </location>
</feature>
<feature type="repeat" description="WD" evidence="4">
    <location>
        <begin position="540"/>
        <end position="579"/>
    </location>
</feature>
<dbReference type="EMBL" id="PUHW01000178">
    <property type="protein sequence ID" value="KAG0688142.1"/>
    <property type="molecule type" value="Genomic_DNA"/>
</dbReference>
<comment type="caution">
    <text evidence="7">The sequence shown here is derived from an EMBL/GenBank/DDBJ whole genome shotgun (WGS) entry which is preliminary data.</text>
</comment>
<dbReference type="Gene3D" id="1.20.1280.50">
    <property type="match status" value="1"/>
</dbReference>